<evidence type="ECO:0000313" key="3">
    <source>
        <dbReference type="Proteomes" id="UP000712281"/>
    </source>
</evidence>
<feature type="compositionally biased region" description="Basic and acidic residues" evidence="1">
    <location>
        <begin position="12"/>
        <end position="33"/>
    </location>
</feature>
<dbReference type="EMBL" id="QGKW02002005">
    <property type="protein sequence ID" value="KAF2542432.1"/>
    <property type="molecule type" value="Genomic_DNA"/>
</dbReference>
<protein>
    <submittedName>
        <fullName evidence="2">Uncharacterized protein</fullName>
    </submittedName>
</protein>
<sequence>MARSGPSVRKTKMAERRPYDCDHGGSGELRPESRGVPQLQRRRPELEMRVRYEAEETQTRSRHRAFPKRTTSNRRKWRSASET</sequence>
<feature type="compositionally biased region" description="Basic and acidic residues" evidence="1">
    <location>
        <begin position="42"/>
        <end position="59"/>
    </location>
</feature>
<evidence type="ECO:0000256" key="1">
    <source>
        <dbReference type="SAM" id="MobiDB-lite"/>
    </source>
</evidence>
<feature type="region of interest" description="Disordered" evidence="1">
    <location>
        <begin position="1"/>
        <end position="83"/>
    </location>
</feature>
<gene>
    <name evidence="2" type="ORF">F2Q68_00030740</name>
</gene>
<proteinExistence type="predicted"/>
<dbReference type="Proteomes" id="UP000712281">
    <property type="component" value="Unassembled WGS sequence"/>
</dbReference>
<organism evidence="2 3">
    <name type="scientific">Brassica cretica</name>
    <name type="common">Mustard</name>
    <dbReference type="NCBI Taxonomy" id="69181"/>
    <lineage>
        <taxon>Eukaryota</taxon>
        <taxon>Viridiplantae</taxon>
        <taxon>Streptophyta</taxon>
        <taxon>Embryophyta</taxon>
        <taxon>Tracheophyta</taxon>
        <taxon>Spermatophyta</taxon>
        <taxon>Magnoliopsida</taxon>
        <taxon>eudicotyledons</taxon>
        <taxon>Gunneridae</taxon>
        <taxon>Pentapetalae</taxon>
        <taxon>rosids</taxon>
        <taxon>malvids</taxon>
        <taxon>Brassicales</taxon>
        <taxon>Brassicaceae</taxon>
        <taxon>Brassiceae</taxon>
        <taxon>Brassica</taxon>
    </lineage>
</organism>
<comment type="caution">
    <text evidence="2">The sequence shown here is derived from an EMBL/GenBank/DDBJ whole genome shotgun (WGS) entry which is preliminary data.</text>
</comment>
<accession>A0A3N6Q4H3</accession>
<evidence type="ECO:0000313" key="2">
    <source>
        <dbReference type="EMBL" id="KAF2542432.1"/>
    </source>
</evidence>
<reference evidence="2" key="1">
    <citation type="submission" date="2019-12" db="EMBL/GenBank/DDBJ databases">
        <title>Genome sequencing and annotation of Brassica cretica.</title>
        <authorList>
            <person name="Studholme D.J."/>
            <person name="Sarris P.F."/>
        </authorList>
    </citation>
    <scope>NUCLEOTIDE SEQUENCE</scope>
    <source>
        <strain evidence="2">PFS-001/15</strain>
        <tissue evidence="2">Leaf</tissue>
    </source>
</reference>
<feature type="compositionally biased region" description="Basic residues" evidence="1">
    <location>
        <begin position="60"/>
        <end position="83"/>
    </location>
</feature>
<dbReference type="AlphaFoldDB" id="A0A3N6Q4H3"/>
<name>A0A3N6Q4H3_BRACR</name>